<comment type="caution">
    <text evidence="2">The sequence shown here is derived from an EMBL/GenBank/DDBJ whole genome shotgun (WGS) entry which is preliminary data.</text>
</comment>
<evidence type="ECO:0000313" key="2">
    <source>
        <dbReference type="EMBL" id="CAI4004718.1"/>
    </source>
</evidence>
<reference evidence="3" key="2">
    <citation type="submission" date="2024-04" db="EMBL/GenBank/DDBJ databases">
        <authorList>
            <person name="Chen Y."/>
            <person name="Shah S."/>
            <person name="Dougan E. K."/>
            <person name="Thang M."/>
            <person name="Chan C."/>
        </authorList>
    </citation>
    <scope>NUCLEOTIDE SEQUENCE [LARGE SCALE GENOMIC DNA]</scope>
</reference>
<reference evidence="2" key="1">
    <citation type="submission" date="2022-10" db="EMBL/GenBank/DDBJ databases">
        <authorList>
            <person name="Chen Y."/>
            <person name="Dougan E. K."/>
            <person name="Chan C."/>
            <person name="Rhodes N."/>
            <person name="Thang M."/>
        </authorList>
    </citation>
    <scope>NUCLEOTIDE SEQUENCE</scope>
</reference>
<feature type="region of interest" description="Disordered" evidence="1">
    <location>
        <begin position="1006"/>
        <end position="1038"/>
    </location>
</feature>
<dbReference type="EMBL" id="CAMXCT010003480">
    <property type="protein sequence ID" value="CAI4004718.1"/>
    <property type="molecule type" value="Genomic_DNA"/>
</dbReference>
<name>A0A9P1G953_9DINO</name>
<feature type="region of interest" description="Disordered" evidence="1">
    <location>
        <begin position="303"/>
        <end position="589"/>
    </location>
</feature>
<feature type="compositionally biased region" description="Acidic residues" evidence="1">
    <location>
        <begin position="368"/>
        <end position="382"/>
    </location>
</feature>
<gene>
    <name evidence="2" type="ORF">C1SCF055_LOCUS30491</name>
</gene>
<evidence type="ECO:0000313" key="4">
    <source>
        <dbReference type="Proteomes" id="UP001152797"/>
    </source>
</evidence>
<dbReference type="Proteomes" id="UP001152797">
    <property type="component" value="Unassembled WGS sequence"/>
</dbReference>
<proteinExistence type="predicted"/>
<dbReference type="EMBL" id="CAMXCT030003480">
    <property type="protein sequence ID" value="CAL4792030.1"/>
    <property type="molecule type" value="Genomic_DNA"/>
</dbReference>
<evidence type="ECO:0000256" key="1">
    <source>
        <dbReference type="SAM" id="MobiDB-lite"/>
    </source>
</evidence>
<feature type="compositionally biased region" description="Basic and acidic residues" evidence="1">
    <location>
        <begin position="1015"/>
        <end position="1025"/>
    </location>
</feature>
<dbReference type="EMBL" id="CAMXCT020003480">
    <property type="protein sequence ID" value="CAL1158093.1"/>
    <property type="molecule type" value="Genomic_DNA"/>
</dbReference>
<feature type="compositionally biased region" description="Basic and acidic residues" evidence="1">
    <location>
        <begin position="318"/>
        <end position="350"/>
    </location>
</feature>
<organism evidence="2">
    <name type="scientific">Cladocopium goreaui</name>
    <dbReference type="NCBI Taxonomy" id="2562237"/>
    <lineage>
        <taxon>Eukaryota</taxon>
        <taxon>Sar</taxon>
        <taxon>Alveolata</taxon>
        <taxon>Dinophyceae</taxon>
        <taxon>Suessiales</taxon>
        <taxon>Symbiodiniaceae</taxon>
        <taxon>Cladocopium</taxon>
    </lineage>
</organism>
<keyword evidence="4" id="KW-1185">Reference proteome</keyword>
<feature type="compositionally biased region" description="Basic residues" evidence="1">
    <location>
        <begin position="351"/>
        <end position="362"/>
    </location>
</feature>
<feature type="compositionally biased region" description="Acidic residues" evidence="1">
    <location>
        <begin position="401"/>
        <end position="410"/>
    </location>
</feature>
<feature type="compositionally biased region" description="Basic residues" evidence="1">
    <location>
        <begin position="419"/>
        <end position="432"/>
    </location>
</feature>
<sequence>MDCLGLAQEWENDQTLRARMREDKRLLMYPNDESYCRPNRVNAVTNALVLAPVLKRLQKESKNRLPHLEHLILEVTNLYQKCGLSTGDRAPYKCSVELKKLTGFVKRRTQRKEFTKDTDFHELILIFDPSMKEHIDGYLASCRRARSLSLDDDEDNYDDEDAQTQQEFDEFKTWLDSSTPATSDTRPSEVVMNPKECPKCKTLDCDCAANADKIRLAKEMIKKKVAELKKKALEMLVSAPFAELWTQVPGEKNQHFSTMPTPGPLQAMVQAYAHDVDETLPMEPDHTAAASEPFSLALPDEEVEIPPTQPDMPEEPEVLTRKDQLKAKEEKQKKKQMEKDEQKKLKELAKGKGKGRKGKGRTKKEQPEEQPDEQPEQLEEQPEETRVKKPRRRLKQLKETEGEEQDEVGEAELAPKAKPSAKGRAKAKAQRKAKMEKPETKAAPMKRSRGKSNVEEEEDPATPRYEPVSDHGEDEEHVPTPKKMLFVSDDDGDHDDFHPTSMELDGKPRKARRVKKALDACMPEAHMAAKRQRSQSALKTVTGGSSGDKPEAAPKRRTQKPRVSKVDLSPFAKKEKSRRKKAEEGIMKSPATEDLQMQAIMLQHMRNVEGMKDESEVKEYLISKLKDGELNQKFRLNEYWKRPAVGVKPLCLGDGTIGKAPEVAYFGKAGTCSGGWNVNCALVYAAASLMASWLAELDDQDLLDYANPLVLEMPQLRGNKWVLLFAVLLVLWTDFPSKSWQVHKTSWYQYHYGAETPKRCFAYSNSRHIGKLNQGQLLGWSHKKKVLKDHGKAKALVVHYDDSNGQRKWKGTGDLRGSECYPPQFGLKFVEIFHSLISDKLGMPELPLTVPSAEETFASLEFSDVWSEASMVDPPENPAKFQGAASGQALKKPGPDDVLGMLLFGPELEQQLADLEALDSAVWDSKLVAANSESQLKALQQVASPQQSLAMAETIPATDSQLMDVVNGSPGSGGDQSNVTLRIVAMMQNGELDPAIAMQLLGQGMTAAAPEGDASDPKNDKKRPLDTTGESHNPSDVQDIDGFLQEAKKVKLEENALKQKLRRLCEPKKGGRLQVPQWLHDEWRTGDHLVMAKQYEACNFNKDAFIKYKEKRVTKTDRKTNDELFGWYSKDAMSKILKWTTRCKYGGEDEYYITVSETGCHKEEHDTTEQSVERTQEDGPAVLRDVNLGRLNGDAARAKANRGKDMYVKYIDSVLQKSAKIRSLIGDLQKNYPQDQTAMKACTTMNTDLATLDAEYNKLAQILAEGERDNFNQEWLAKAEKAMKDSTFVCTKVASNEAKIRSAKRHFKKKEVEQSNPQSLSLEEASNFGRPDIGDPILSRPMMLFKDTYLDHADLANLPRSRDVFRGIESHPSLTLRLPKPRASAGLVLRHCAEVFQQVHDQNKPMTWKFGLTHDAVMRWTNPTFGHSCSNKKMDKFDYMIVLYAASHCHGPAFLEASLCASQILTARAVAEDMGEVQAARKGVKSWASCHLQNSERDVQRTMKNQKTKLDIPVKTIECNGVQVPWISPESWLQWIVKKGLWPTLAGCSPNDYQGASRNRSQFWENYQKVDPDFELFRIPNTDLSRTAAFLVHGDEGRTLKRNALMVTSLQSALGCGYDEQRVPGQKADTSNLRVNFAGHSFVTRYVVNTMPKTSYESDPAIFDDAMDHVAKSLRKCFDEGCVDQVRGERFKIVVLGVKGDAPYLVKAAHFYRSYNTMAKRGDERGPPKGVCPYCLAGTNGFPAEDISTSSPCWLPTVGVKLPWLKRPAFIKHLLHNPSNPTEFFKSDIWHIVHLGFGRSWVASVVQTALPYLPCQNLEQKWEWLTDDYLRWCRTSKKQAHVSKITAYLMSYGDTTGAMGQWSKGALSTNLLQWLVDLLGKIPGDPDGLLAQCRVATYRLNSLFRLLYRSGAFLTAEQAAFISDQGLSFLRTYAAMARVMYNAGKQWLFPLYPKLHVFHHLILTVRNTASSTGLCCSPMMYGCQMDEDVVGKTSRLSRRVNIRKVSQRALDRYLVAAFTAYSKAKLLG</sequence>
<feature type="compositionally biased region" description="Polar residues" evidence="1">
    <location>
        <begin position="534"/>
        <end position="543"/>
    </location>
</feature>
<accession>A0A9P1G953</accession>
<evidence type="ECO:0000313" key="3">
    <source>
        <dbReference type="EMBL" id="CAL1158093.1"/>
    </source>
</evidence>
<protein>
    <submittedName>
        <fullName evidence="2">Uncharacterized protein</fullName>
    </submittedName>
</protein>